<reference evidence="5" key="1">
    <citation type="submission" date="2020-08" db="EMBL/GenBank/DDBJ databases">
        <title>Plant Genome Project.</title>
        <authorList>
            <person name="Zhang R.-G."/>
        </authorList>
    </citation>
    <scope>NUCLEOTIDE SEQUENCE</scope>
    <source>
        <strain evidence="5">WSP0</strain>
        <tissue evidence="5">Leaf</tissue>
    </source>
</reference>
<dbReference type="GO" id="GO:0098542">
    <property type="term" value="P:defense response to other organism"/>
    <property type="evidence" value="ECO:0007669"/>
    <property type="project" value="InterPro"/>
</dbReference>
<dbReference type="GO" id="GO:0005886">
    <property type="term" value="C:plasma membrane"/>
    <property type="evidence" value="ECO:0007669"/>
    <property type="project" value="TreeGrafter"/>
</dbReference>
<dbReference type="PANTHER" id="PTHR31415">
    <property type="entry name" value="OS05G0367900 PROTEIN"/>
    <property type="match status" value="1"/>
</dbReference>
<feature type="region of interest" description="Disordered" evidence="3">
    <location>
        <begin position="200"/>
        <end position="231"/>
    </location>
</feature>
<sequence length="319" mass="34839">MGGGPISPTSPQAMSSKATSPHPSDPKTKPTANIDPVTCLQTYFLLSTFAIASIIFILLAVRILPFDVSTDPEFEIHSISLAYPFDDGNWATNFLYISLTSINPNKDVEIIYENLVFSVFREKELFLVGILPPFKQEAGETKLVEETVGVFSGSVDNTGVLGGGNYSVEIDGRIKYAPGTFWERNAKVTVRCDDVRVEFPPPEDARVESPPPDSEVETTVTEELPGSQRERETVHETVGAASPGFVSNLVIARALVDAKDFKFTVRVDGRVKYAPGTSSEKVHGFKVLCKNVYPTDRYSEVATVLGKPEACKVKVVEAL</sequence>
<proteinExistence type="predicted"/>
<evidence type="ECO:0000256" key="2">
    <source>
        <dbReference type="ARBA" id="ARBA00023136"/>
    </source>
</evidence>
<organism evidence="5 6">
    <name type="scientific">Rhododendron griersonianum</name>
    <dbReference type="NCBI Taxonomy" id="479676"/>
    <lineage>
        <taxon>Eukaryota</taxon>
        <taxon>Viridiplantae</taxon>
        <taxon>Streptophyta</taxon>
        <taxon>Embryophyta</taxon>
        <taxon>Tracheophyta</taxon>
        <taxon>Spermatophyta</taxon>
        <taxon>Magnoliopsida</taxon>
        <taxon>eudicotyledons</taxon>
        <taxon>Gunneridae</taxon>
        <taxon>Pentapetalae</taxon>
        <taxon>asterids</taxon>
        <taxon>Ericales</taxon>
        <taxon>Ericaceae</taxon>
        <taxon>Ericoideae</taxon>
        <taxon>Rhodoreae</taxon>
        <taxon>Rhododendron</taxon>
    </lineage>
</organism>
<keyword evidence="4" id="KW-1133">Transmembrane helix</keyword>
<dbReference type="InterPro" id="IPR044839">
    <property type="entry name" value="NDR1-like"/>
</dbReference>
<keyword evidence="6" id="KW-1185">Reference proteome</keyword>
<gene>
    <name evidence="5" type="ORF">RHGRI_000087</name>
</gene>
<keyword evidence="2 4" id="KW-0472">Membrane</keyword>
<evidence type="ECO:0008006" key="7">
    <source>
        <dbReference type="Google" id="ProtNLM"/>
    </source>
</evidence>
<feature type="region of interest" description="Disordered" evidence="3">
    <location>
        <begin position="1"/>
        <end position="31"/>
    </location>
</feature>
<keyword evidence="4" id="KW-0812">Transmembrane</keyword>
<comment type="subcellular location">
    <subcellularLocation>
        <location evidence="1">Membrane</location>
    </subcellularLocation>
</comment>
<feature type="transmembrane region" description="Helical" evidence="4">
    <location>
        <begin position="43"/>
        <end position="64"/>
    </location>
</feature>
<evidence type="ECO:0000256" key="4">
    <source>
        <dbReference type="SAM" id="Phobius"/>
    </source>
</evidence>
<dbReference type="PANTHER" id="PTHR31415:SF4">
    <property type="entry name" value="NDR1_HIN1-LIKE PROTEIN 3"/>
    <property type="match status" value="1"/>
</dbReference>
<evidence type="ECO:0000313" key="6">
    <source>
        <dbReference type="Proteomes" id="UP000823749"/>
    </source>
</evidence>
<name>A0AAV6LFM4_9ERIC</name>
<evidence type="ECO:0000313" key="5">
    <source>
        <dbReference type="EMBL" id="KAG5563767.1"/>
    </source>
</evidence>
<dbReference type="AlphaFoldDB" id="A0AAV6LFM4"/>
<feature type="compositionally biased region" description="Polar residues" evidence="3">
    <location>
        <begin position="7"/>
        <end position="22"/>
    </location>
</feature>
<accession>A0AAV6LFM4</accession>
<evidence type="ECO:0000256" key="1">
    <source>
        <dbReference type="ARBA" id="ARBA00004370"/>
    </source>
</evidence>
<evidence type="ECO:0000256" key="3">
    <source>
        <dbReference type="SAM" id="MobiDB-lite"/>
    </source>
</evidence>
<dbReference type="EMBL" id="JACTNZ010000001">
    <property type="protein sequence ID" value="KAG5563767.1"/>
    <property type="molecule type" value="Genomic_DNA"/>
</dbReference>
<dbReference type="Proteomes" id="UP000823749">
    <property type="component" value="Chromosome 1"/>
</dbReference>
<protein>
    <recommendedName>
        <fullName evidence="7">Late embryogenesis abundant protein LEA-2 subgroup domain-containing protein</fullName>
    </recommendedName>
</protein>
<comment type="caution">
    <text evidence="5">The sequence shown here is derived from an EMBL/GenBank/DDBJ whole genome shotgun (WGS) entry which is preliminary data.</text>
</comment>
<dbReference type="GO" id="GO:0009506">
    <property type="term" value="C:plasmodesma"/>
    <property type="evidence" value="ECO:0007669"/>
    <property type="project" value="TreeGrafter"/>
</dbReference>